<dbReference type="Proteomes" id="UP000037251">
    <property type="component" value="Unassembled WGS sequence"/>
</dbReference>
<keyword evidence="2" id="KW-1185">Reference proteome</keyword>
<gene>
    <name evidence="1" type="ORF">ADK37_35310</name>
</gene>
<dbReference type="PROSITE" id="PS51257">
    <property type="entry name" value="PROKAR_LIPOPROTEIN"/>
    <property type="match status" value="1"/>
</dbReference>
<dbReference type="eggNOG" id="ENOG5034C55">
    <property type="taxonomic scope" value="Bacteria"/>
</dbReference>
<dbReference type="RefSeq" id="WP_030039145.1">
    <property type="nucleotide sequence ID" value="NZ_KL575591.1"/>
</dbReference>
<comment type="caution">
    <text evidence="1">The sequence shown here is derived from an EMBL/GenBank/DDBJ whole genome shotgun (WGS) entry which is preliminary data.</text>
</comment>
<dbReference type="AlphaFoldDB" id="A0A0L8KVX6"/>
<name>A0A0L8KVX6_9ACTN</name>
<evidence type="ECO:0000313" key="1">
    <source>
        <dbReference type="EMBL" id="KOG30118.1"/>
    </source>
</evidence>
<organism evidence="1 2">
    <name type="scientific">Streptomyces resistomycificus</name>
    <dbReference type="NCBI Taxonomy" id="67356"/>
    <lineage>
        <taxon>Bacteria</taxon>
        <taxon>Bacillati</taxon>
        <taxon>Actinomycetota</taxon>
        <taxon>Actinomycetes</taxon>
        <taxon>Kitasatosporales</taxon>
        <taxon>Streptomycetaceae</taxon>
        <taxon>Streptomyces</taxon>
        <taxon>Streptomyces aurantiacus group</taxon>
    </lineage>
</organism>
<sequence>MRKTILGLVLAGTTAALLTGCSMSMEDASCGGGEYGVLTVNGTGSACVPDDEDPPKGYVRYPEGKEPEHVGDKWDVYWETHTVDETGKIIKAPDAG</sequence>
<dbReference type="EMBL" id="LGUS01000216">
    <property type="protein sequence ID" value="KOG30118.1"/>
    <property type="molecule type" value="Genomic_DNA"/>
</dbReference>
<keyword evidence="1" id="KW-0449">Lipoprotein</keyword>
<proteinExistence type="predicted"/>
<dbReference type="OrthoDB" id="4315065at2"/>
<reference evidence="2" key="1">
    <citation type="submission" date="2015-07" db="EMBL/GenBank/DDBJ databases">
        <authorList>
            <person name="Ju K.-S."/>
            <person name="Doroghazi J.R."/>
            <person name="Metcalf W.W."/>
        </authorList>
    </citation>
    <scope>NUCLEOTIDE SEQUENCE [LARGE SCALE GENOMIC DNA]</scope>
    <source>
        <strain evidence="2">NRRL 2290</strain>
    </source>
</reference>
<accession>A0A0L8KVX6</accession>
<protein>
    <submittedName>
        <fullName evidence="1">Lipoprotein</fullName>
    </submittedName>
</protein>
<dbReference type="PATRIC" id="fig|67356.5.peg.7541"/>
<dbReference type="InterPro" id="IPR058119">
    <property type="entry name" value="SCO0607-like"/>
</dbReference>
<evidence type="ECO:0000313" key="2">
    <source>
        <dbReference type="Proteomes" id="UP000037251"/>
    </source>
</evidence>
<dbReference type="NCBIfam" id="NF046120">
    <property type="entry name" value="lipo_SCO0607"/>
    <property type="match status" value="1"/>
</dbReference>